<name>A0A853IEB9_9GAMM</name>
<accession>A0A853IEB9</accession>
<keyword evidence="2" id="KW-1185">Reference proteome</keyword>
<dbReference type="Proteomes" id="UP000569732">
    <property type="component" value="Unassembled WGS sequence"/>
</dbReference>
<organism evidence="1 2">
    <name type="scientific">Spartinivicinus marinus</name>
    <dbReference type="NCBI Taxonomy" id="2994442"/>
    <lineage>
        <taxon>Bacteria</taxon>
        <taxon>Pseudomonadati</taxon>
        <taxon>Pseudomonadota</taxon>
        <taxon>Gammaproteobacteria</taxon>
        <taxon>Oceanospirillales</taxon>
        <taxon>Zooshikellaceae</taxon>
        <taxon>Spartinivicinus</taxon>
    </lineage>
</organism>
<comment type="caution">
    <text evidence="1">The sequence shown here is derived from an EMBL/GenBank/DDBJ whole genome shotgun (WGS) entry which is preliminary data.</text>
</comment>
<evidence type="ECO:0000313" key="2">
    <source>
        <dbReference type="Proteomes" id="UP000569732"/>
    </source>
</evidence>
<dbReference type="RefSeq" id="WP_180570407.1">
    <property type="nucleotide sequence ID" value="NZ_JACCKB010000041.1"/>
</dbReference>
<gene>
    <name evidence="1" type="ORF">H0A36_20465</name>
</gene>
<dbReference type="EMBL" id="JACCKB010000041">
    <property type="protein sequence ID" value="NYZ68394.1"/>
    <property type="molecule type" value="Genomic_DNA"/>
</dbReference>
<dbReference type="AlphaFoldDB" id="A0A853IEB9"/>
<proteinExistence type="predicted"/>
<sequence>MPHYDRMTSLTETEIGLHQLEKGILLFLNEQDFICSITLAGAADGIFSGLLKKQEKQTAHDALKLILEKNKHSLTPKELNDQHLNLVRNALSTQLRSMVHQKNMHLKLNQFST</sequence>
<reference evidence="1 2" key="1">
    <citation type="submission" date="2020-07" db="EMBL/GenBank/DDBJ databases">
        <title>Endozoicomonas sp. nov., isolated from sediment.</title>
        <authorList>
            <person name="Gu T."/>
        </authorList>
    </citation>
    <scope>NUCLEOTIDE SEQUENCE [LARGE SCALE GENOMIC DNA]</scope>
    <source>
        <strain evidence="1 2">SM1973</strain>
    </source>
</reference>
<evidence type="ECO:0000313" key="1">
    <source>
        <dbReference type="EMBL" id="NYZ68394.1"/>
    </source>
</evidence>
<protein>
    <submittedName>
        <fullName evidence="1">Uncharacterized protein</fullName>
    </submittedName>
</protein>